<dbReference type="GO" id="GO:0005975">
    <property type="term" value="P:carbohydrate metabolic process"/>
    <property type="evidence" value="ECO:0007669"/>
    <property type="project" value="InterPro"/>
</dbReference>
<dbReference type="Gene3D" id="3.20.20.370">
    <property type="entry name" value="Glycoside hydrolase/deacetylase"/>
    <property type="match status" value="1"/>
</dbReference>
<dbReference type="PANTHER" id="PTHR10587">
    <property type="entry name" value="GLYCOSYL TRANSFERASE-RELATED"/>
    <property type="match status" value="1"/>
</dbReference>
<evidence type="ECO:0000313" key="1">
    <source>
        <dbReference type="EMBL" id="CAB4862169.1"/>
    </source>
</evidence>
<reference evidence="1" key="1">
    <citation type="submission" date="2020-05" db="EMBL/GenBank/DDBJ databases">
        <authorList>
            <person name="Chiriac C."/>
            <person name="Salcher M."/>
            <person name="Ghai R."/>
            <person name="Kavagutti S V."/>
        </authorList>
    </citation>
    <scope>NUCLEOTIDE SEQUENCE</scope>
</reference>
<gene>
    <name evidence="1" type="ORF">UFOPK3376_00326</name>
</gene>
<dbReference type="InterPro" id="IPR011330">
    <property type="entry name" value="Glyco_hydro/deAcase_b/a-brl"/>
</dbReference>
<dbReference type="SUPFAM" id="SSF88713">
    <property type="entry name" value="Glycoside hydrolase/deacetylase"/>
    <property type="match status" value="1"/>
</dbReference>
<proteinExistence type="predicted"/>
<protein>
    <submittedName>
        <fullName evidence="1">Unannotated protein</fullName>
    </submittedName>
</protein>
<name>A0A6J7D177_9ZZZZ</name>
<sequence length="126" mass="14145">MHHPDFGRISLSAARRDTEQVFSALAHTIGHPVRLYRPPHGHLTLRTALMLRRLKAETWLWGIDSGDWREESTVDSILDRSLHALDGGVVLMHDTTDKTVEATRLLLERLSSSRVQTLALWAGTSG</sequence>
<dbReference type="AlphaFoldDB" id="A0A6J7D177"/>
<dbReference type="InterPro" id="IPR050248">
    <property type="entry name" value="Polysacc_deacetylase_ArnD"/>
</dbReference>
<organism evidence="1">
    <name type="scientific">freshwater metagenome</name>
    <dbReference type="NCBI Taxonomy" id="449393"/>
    <lineage>
        <taxon>unclassified sequences</taxon>
        <taxon>metagenomes</taxon>
        <taxon>ecological metagenomes</taxon>
    </lineage>
</organism>
<dbReference type="EMBL" id="CAFBLP010000005">
    <property type="protein sequence ID" value="CAB4862169.1"/>
    <property type="molecule type" value="Genomic_DNA"/>
</dbReference>
<accession>A0A6J7D177</accession>